<feature type="compositionally biased region" description="Pro residues" evidence="1">
    <location>
        <begin position="21"/>
        <end position="31"/>
    </location>
</feature>
<gene>
    <name evidence="3" type="ORF">AFCDBAGC_1470</name>
</gene>
<dbReference type="PROSITE" id="PS51186">
    <property type="entry name" value="GNAT"/>
    <property type="match status" value="1"/>
</dbReference>
<keyword evidence="4" id="KW-1185">Reference proteome</keyword>
<dbReference type="PANTHER" id="PTHR43792:SF1">
    <property type="entry name" value="N-ACETYLTRANSFERASE DOMAIN-CONTAINING PROTEIN"/>
    <property type="match status" value="1"/>
</dbReference>
<proteinExistence type="predicted"/>
<accession>A0ABQ4QEJ6</accession>
<dbReference type="Pfam" id="PF13302">
    <property type="entry name" value="Acetyltransf_3"/>
    <property type="match status" value="1"/>
</dbReference>
<feature type="region of interest" description="Disordered" evidence="1">
    <location>
        <begin position="13"/>
        <end position="33"/>
    </location>
</feature>
<evidence type="ECO:0000256" key="1">
    <source>
        <dbReference type="SAM" id="MobiDB-lite"/>
    </source>
</evidence>
<dbReference type="InterPro" id="IPR000182">
    <property type="entry name" value="GNAT_dom"/>
</dbReference>
<evidence type="ECO:0000313" key="4">
    <source>
        <dbReference type="Proteomes" id="UP001055117"/>
    </source>
</evidence>
<protein>
    <recommendedName>
        <fullName evidence="2">N-acetyltransferase domain-containing protein</fullName>
    </recommendedName>
</protein>
<dbReference type="InterPro" id="IPR051531">
    <property type="entry name" value="N-acetyltransferase"/>
</dbReference>
<evidence type="ECO:0000313" key="3">
    <source>
        <dbReference type="EMBL" id="GJD43618.1"/>
    </source>
</evidence>
<feature type="domain" description="N-acetyltransferase" evidence="2">
    <location>
        <begin position="138"/>
        <end position="310"/>
    </location>
</feature>
<sequence>MSGAARHVLARGNFRDLRSPAPEPDAAPPVGEPQARWRDLVDRLLPQAAPAHPDWPVVDDHCFARILLDNACNGPWRESVAAPAWANMPPDRLAVAIDLGNAVLSGRADLALLNRRSLQWRGKRRPPEAPATLETASLRLRRWRRADDAPFARLNADPEVMRHFPKLKSAGESLTEARALDRRFEADGFGPWAVEEPSGPFLGFVGAMRLMRAMPFAGGERPGSLIEIGWRLSPEAWGRGIATRAARLILADLFGRCGLPGVVAFTALGNTPSRRVMERLGMVQAEDFDHPAVPADAPLRRHVLYRLAAADFAGEPA</sequence>
<name>A0ABQ4QEJ6_9HYPH</name>
<dbReference type="RefSeq" id="WP_238271633.1">
    <property type="nucleotide sequence ID" value="NZ_BPQG01000018.1"/>
</dbReference>
<evidence type="ECO:0000259" key="2">
    <source>
        <dbReference type="PROSITE" id="PS51186"/>
    </source>
</evidence>
<dbReference type="SUPFAM" id="SSF55729">
    <property type="entry name" value="Acyl-CoA N-acyltransferases (Nat)"/>
    <property type="match status" value="1"/>
</dbReference>
<comment type="caution">
    <text evidence="3">The sequence shown here is derived from an EMBL/GenBank/DDBJ whole genome shotgun (WGS) entry which is preliminary data.</text>
</comment>
<dbReference type="InterPro" id="IPR016181">
    <property type="entry name" value="Acyl_CoA_acyltransferase"/>
</dbReference>
<dbReference type="PANTHER" id="PTHR43792">
    <property type="entry name" value="GNAT FAMILY, PUTATIVE (AFU_ORTHOLOGUE AFUA_3G00765)-RELATED-RELATED"/>
    <property type="match status" value="1"/>
</dbReference>
<dbReference type="Proteomes" id="UP001055117">
    <property type="component" value="Unassembled WGS sequence"/>
</dbReference>
<organism evidence="3 4">
    <name type="scientific">Methylobacterium cerastii</name>
    <dbReference type="NCBI Taxonomy" id="932741"/>
    <lineage>
        <taxon>Bacteria</taxon>
        <taxon>Pseudomonadati</taxon>
        <taxon>Pseudomonadota</taxon>
        <taxon>Alphaproteobacteria</taxon>
        <taxon>Hyphomicrobiales</taxon>
        <taxon>Methylobacteriaceae</taxon>
        <taxon>Methylobacterium</taxon>
    </lineage>
</organism>
<dbReference type="EMBL" id="BPQG01000018">
    <property type="protein sequence ID" value="GJD43618.1"/>
    <property type="molecule type" value="Genomic_DNA"/>
</dbReference>
<dbReference type="Gene3D" id="3.40.630.30">
    <property type="match status" value="1"/>
</dbReference>
<reference evidence="3 4" key="1">
    <citation type="journal article" date="2021" name="Front. Microbiol.">
        <title>Comprehensive Comparative Genomics and Phenotyping of Methylobacterium Species.</title>
        <authorList>
            <person name="Alessa O."/>
            <person name="Ogura Y."/>
            <person name="Fujitani Y."/>
            <person name="Takami H."/>
            <person name="Hayashi T."/>
            <person name="Sahin N."/>
            <person name="Tani A."/>
        </authorList>
    </citation>
    <scope>NUCLEOTIDE SEQUENCE [LARGE SCALE GENOMIC DNA]</scope>
    <source>
        <strain evidence="3 4">DSM 23679</strain>
    </source>
</reference>